<sequence>MAIHTCFSLIPSSFSSPKLPFPKNTTFQSPIPKLSRPTFMFDRKGSFQNGTAAVPAVGEDFPIDYADWLPKRDPNDRRRAGILLHPTSFPGPYGIGDLGPQAFKFLDWLHLAGCSLWQESWHLSFALHQLIWVGVGIYGSSMPGLYFARTFGKENSVLPLVPPGKRGNEDGSPYSGQDANCGNTLLISLEELVDDGLLKKEELPEPLPTDRVNYSTISEIKDPLITKAAKRLLSSEGELKDQLENFRRDPNISSKINLLHFLIKVNNRSKDNHAIVKHNLFKKNTGWLEDAAYFAAIDNSVNTISWYDWPEPLKNRHLAALEEVYQSEKDFIDIFIAQQFLFQRQWKKVRDYARSKGISIMGDMPIYVGYHSADVWANKKQFLLNRKGFPLIVSGVPPDAFSETGQLWGSPLYDWKAMEKDGFSWWVCRIQRATDLFDEFRIDHFRGFAGFWAVPSEEKIAILGRWKVGPGKPLFDAILQAVGKINIIAEDLGVITEDVVQLRKSIEAPGMAVLQFGIISSAVLIKCVQKVALNLSGILAFGSDAENPHLPHNHEQNQVVYTGTHDNDTIRGWWDTLPQEEKSNVLKYLSNIAEEEISWGLIKGAVSSVARIAIIPMQDVLGLGSDSRMNIPATQFGNWSWRIPCSTSFDNLDAEAKKLRDILATYGRCYGPWESGEDLGCKDILRLGTQIAESINDRNKGFLPQFTSLLQRNACVFNFLNFRLTGEADKES</sequence>
<dbReference type="EMBL" id="JACXVP010000004">
    <property type="protein sequence ID" value="KAG5611731.1"/>
    <property type="molecule type" value="Genomic_DNA"/>
</dbReference>
<dbReference type="Gene3D" id="3.20.20.80">
    <property type="entry name" value="Glycosidases"/>
    <property type="match status" value="2"/>
</dbReference>
<evidence type="ECO:0000256" key="4">
    <source>
        <dbReference type="ARBA" id="ARBA00022676"/>
    </source>
</evidence>
<keyword evidence="6" id="KW-0119">Carbohydrate metabolism</keyword>
<evidence type="ECO:0000256" key="6">
    <source>
        <dbReference type="ARBA" id="ARBA00023277"/>
    </source>
</evidence>
<gene>
    <name evidence="9" type="ORF">H5410_023012</name>
</gene>
<comment type="caution">
    <text evidence="9">The sequence shown here is derived from an EMBL/GenBank/DDBJ whole genome shotgun (WGS) entry which is preliminary data.</text>
</comment>
<dbReference type="Pfam" id="PF02446">
    <property type="entry name" value="Glyco_hydro_77"/>
    <property type="match status" value="1"/>
</dbReference>
<comment type="catalytic activity">
    <reaction evidence="1">
        <text>Transfers a segment of a (1-&gt;4)-alpha-D-glucan to a new position in an acceptor, which may be glucose or a (1-&gt;4)-alpha-D-glucan.</text>
        <dbReference type="EC" id="2.4.1.25"/>
    </reaction>
</comment>
<keyword evidence="10" id="KW-1185">Reference proteome</keyword>
<dbReference type="GO" id="GO:0005975">
    <property type="term" value="P:carbohydrate metabolic process"/>
    <property type="evidence" value="ECO:0007669"/>
    <property type="project" value="InterPro"/>
</dbReference>
<dbReference type="SUPFAM" id="SSF51445">
    <property type="entry name" value="(Trans)glycosidases"/>
    <property type="match status" value="1"/>
</dbReference>
<keyword evidence="5" id="KW-0808">Transferase</keyword>
<organism evidence="9 10">
    <name type="scientific">Solanum commersonii</name>
    <name type="common">Commerson's wild potato</name>
    <name type="synonym">Commerson's nightshade</name>
    <dbReference type="NCBI Taxonomy" id="4109"/>
    <lineage>
        <taxon>Eukaryota</taxon>
        <taxon>Viridiplantae</taxon>
        <taxon>Streptophyta</taxon>
        <taxon>Embryophyta</taxon>
        <taxon>Tracheophyta</taxon>
        <taxon>Spermatophyta</taxon>
        <taxon>Magnoliopsida</taxon>
        <taxon>eudicotyledons</taxon>
        <taxon>Gunneridae</taxon>
        <taxon>Pentapetalae</taxon>
        <taxon>asterids</taxon>
        <taxon>lamiids</taxon>
        <taxon>Solanales</taxon>
        <taxon>Solanaceae</taxon>
        <taxon>Solanoideae</taxon>
        <taxon>Solaneae</taxon>
        <taxon>Solanum</taxon>
    </lineage>
</organism>
<dbReference type="AlphaFoldDB" id="A0A9J5ZFN8"/>
<dbReference type="GO" id="GO:0004134">
    <property type="term" value="F:4-alpha-glucanotransferase activity"/>
    <property type="evidence" value="ECO:0007669"/>
    <property type="project" value="UniProtKB-EC"/>
</dbReference>
<accession>A0A9J5ZFN8</accession>
<comment type="similarity">
    <text evidence="2">Belongs to the disproportionating enzyme family.</text>
</comment>
<evidence type="ECO:0000256" key="7">
    <source>
        <dbReference type="ARBA" id="ARBA00031423"/>
    </source>
</evidence>
<dbReference type="InterPro" id="IPR017853">
    <property type="entry name" value="GH"/>
</dbReference>
<evidence type="ECO:0000256" key="8">
    <source>
        <dbReference type="ARBA" id="ARBA00031501"/>
    </source>
</evidence>
<dbReference type="EC" id="2.4.1.25" evidence="3"/>
<proteinExistence type="inferred from homology"/>
<evidence type="ECO:0000313" key="9">
    <source>
        <dbReference type="EMBL" id="KAG5611731.1"/>
    </source>
</evidence>
<evidence type="ECO:0000256" key="3">
    <source>
        <dbReference type="ARBA" id="ARBA00012560"/>
    </source>
</evidence>
<dbReference type="Proteomes" id="UP000824120">
    <property type="component" value="Chromosome 4"/>
</dbReference>
<evidence type="ECO:0000313" key="10">
    <source>
        <dbReference type="Proteomes" id="UP000824120"/>
    </source>
</evidence>
<dbReference type="OrthoDB" id="6123450at2759"/>
<evidence type="ECO:0000256" key="1">
    <source>
        <dbReference type="ARBA" id="ARBA00000439"/>
    </source>
</evidence>
<name>A0A9J5ZFN8_SOLCO</name>
<keyword evidence="4" id="KW-0328">Glycosyltransferase</keyword>
<reference evidence="9 10" key="1">
    <citation type="submission" date="2020-09" db="EMBL/GenBank/DDBJ databases">
        <title>De no assembly of potato wild relative species, Solanum commersonii.</title>
        <authorList>
            <person name="Cho K."/>
        </authorList>
    </citation>
    <scope>NUCLEOTIDE SEQUENCE [LARGE SCALE GENOMIC DNA]</scope>
    <source>
        <strain evidence="9">LZ3.2</strain>
        <tissue evidence="9">Leaf</tissue>
    </source>
</reference>
<dbReference type="InterPro" id="IPR003385">
    <property type="entry name" value="Glyco_hydro_77"/>
</dbReference>
<evidence type="ECO:0000256" key="5">
    <source>
        <dbReference type="ARBA" id="ARBA00022679"/>
    </source>
</evidence>
<dbReference type="PANTHER" id="PTHR32438:SF5">
    <property type="entry name" value="4-ALPHA-GLUCANOTRANSFERASE DPE1, CHLOROPLASTIC_AMYLOPLASTIC"/>
    <property type="match status" value="1"/>
</dbReference>
<evidence type="ECO:0000256" key="2">
    <source>
        <dbReference type="ARBA" id="ARBA00005684"/>
    </source>
</evidence>
<protein>
    <recommendedName>
        <fullName evidence="3">4-alpha-glucanotransferase</fullName>
        <ecNumber evidence="3">2.4.1.25</ecNumber>
    </recommendedName>
    <alternativeName>
        <fullName evidence="7">Amylomaltase</fullName>
    </alternativeName>
    <alternativeName>
        <fullName evidence="8">Disproportionating enzyme</fullName>
    </alternativeName>
</protein>
<dbReference type="PANTHER" id="PTHR32438">
    <property type="entry name" value="4-ALPHA-GLUCANOTRANSFERASE DPE1, CHLOROPLASTIC/AMYLOPLASTIC"/>
    <property type="match status" value="1"/>
</dbReference>